<organism evidence="7 8">
    <name type="scientific">Metschnikowia bicuspidata var. bicuspidata NRRL YB-4993</name>
    <dbReference type="NCBI Taxonomy" id="869754"/>
    <lineage>
        <taxon>Eukaryota</taxon>
        <taxon>Fungi</taxon>
        <taxon>Dikarya</taxon>
        <taxon>Ascomycota</taxon>
        <taxon>Saccharomycotina</taxon>
        <taxon>Pichiomycetes</taxon>
        <taxon>Metschnikowiaceae</taxon>
        <taxon>Metschnikowia</taxon>
    </lineage>
</organism>
<reference evidence="7 8" key="1">
    <citation type="submission" date="2016-05" db="EMBL/GenBank/DDBJ databases">
        <title>Comparative genomics of biotechnologically important yeasts.</title>
        <authorList>
            <consortium name="DOE Joint Genome Institute"/>
            <person name="Riley R."/>
            <person name="Haridas S."/>
            <person name="Wolfe K.H."/>
            <person name="Lopes M.R."/>
            <person name="Hittinger C.T."/>
            <person name="Goker M."/>
            <person name="Salamov A."/>
            <person name="Wisecaver J."/>
            <person name="Long T.M."/>
            <person name="Aerts A.L."/>
            <person name="Barry K."/>
            <person name="Choi C."/>
            <person name="Clum A."/>
            <person name="Coughlan A.Y."/>
            <person name="Deshpande S."/>
            <person name="Douglass A.P."/>
            <person name="Hanson S.J."/>
            <person name="Klenk H.-P."/>
            <person name="LaButti K."/>
            <person name="Lapidus A."/>
            <person name="Lindquist E."/>
            <person name="Lipzen A."/>
            <person name="Meier-kolthoff J.P."/>
            <person name="Ohm R.A."/>
            <person name="Otillar R.P."/>
            <person name="Pangilinan J."/>
            <person name="Peng Y."/>
            <person name="Rokas A."/>
            <person name="Rosa C.A."/>
            <person name="Scheuner C."/>
            <person name="Sibirny A.A."/>
            <person name="Slot J.C."/>
            <person name="Stielow J.B."/>
            <person name="Sun H."/>
            <person name="Kurtzman C.P."/>
            <person name="Blackwell M."/>
            <person name="Grigoriev I.V."/>
            <person name="Jeffries T.W."/>
        </authorList>
    </citation>
    <scope>NUCLEOTIDE SEQUENCE [LARGE SCALE GENOMIC DNA]</scope>
    <source>
        <strain evidence="7 8">NRRL YB-4993</strain>
    </source>
</reference>
<keyword evidence="1" id="KW-0479">Metal-binding</keyword>
<accession>A0A1A0HJC1</accession>
<dbReference type="PROSITE" id="PS50089">
    <property type="entry name" value="ZF_RING_2"/>
    <property type="match status" value="1"/>
</dbReference>
<gene>
    <name evidence="7" type="ORF">METBIDRAFT_34459</name>
</gene>
<dbReference type="GO" id="GO:0016567">
    <property type="term" value="P:protein ubiquitination"/>
    <property type="evidence" value="ECO:0007669"/>
    <property type="project" value="TreeGrafter"/>
</dbReference>
<feature type="compositionally biased region" description="Low complexity" evidence="5">
    <location>
        <begin position="95"/>
        <end position="109"/>
    </location>
</feature>
<evidence type="ECO:0000256" key="4">
    <source>
        <dbReference type="PROSITE-ProRule" id="PRU00175"/>
    </source>
</evidence>
<dbReference type="InterPro" id="IPR013083">
    <property type="entry name" value="Znf_RING/FYVE/PHD"/>
</dbReference>
<keyword evidence="8" id="KW-1185">Reference proteome</keyword>
<evidence type="ECO:0000313" key="8">
    <source>
        <dbReference type="Proteomes" id="UP000092555"/>
    </source>
</evidence>
<feature type="compositionally biased region" description="Basic and acidic residues" evidence="5">
    <location>
        <begin position="18"/>
        <end position="40"/>
    </location>
</feature>
<dbReference type="RefSeq" id="XP_018714577.1">
    <property type="nucleotide sequence ID" value="XM_018856476.1"/>
</dbReference>
<feature type="compositionally biased region" description="Polar residues" evidence="5">
    <location>
        <begin position="438"/>
        <end position="453"/>
    </location>
</feature>
<protein>
    <recommendedName>
        <fullName evidence="6">RING-type domain-containing protein</fullName>
    </recommendedName>
</protein>
<dbReference type="STRING" id="869754.A0A1A0HJC1"/>
<keyword evidence="2 4" id="KW-0863">Zinc-finger</keyword>
<feature type="region of interest" description="Disordered" evidence="5">
    <location>
        <begin position="10"/>
        <end position="50"/>
    </location>
</feature>
<feature type="region of interest" description="Disordered" evidence="5">
    <location>
        <begin position="393"/>
        <end position="420"/>
    </location>
</feature>
<dbReference type="EMBL" id="LXTC01000001">
    <property type="protein sequence ID" value="OBA24096.1"/>
    <property type="molecule type" value="Genomic_DNA"/>
</dbReference>
<dbReference type="PANTHER" id="PTHR45969:SF81">
    <property type="entry name" value="OS08G0157400 PROTEIN"/>
    <property type="match status" value="1"/>
</dbReference>
<evidence type="ECO:0000256" key="1">
    <source>
        <dbReference type="ARBA" id="ARBA00022723"/>
    </source>
</evidence>
<feature type="compositionally biased region" description="Acidic residues" evidence="5">
    <location>
        <begin position="271"/>
        <end position="280"/>
    </location>
</feature>
<dbReference type="OrthoDB" id="8062037at2759"/>
<evidence type="ECO:0000259" key="6">
    <source>
        <dbReference type="PROSITE" id="PS50089"/>
    </source>
</evidence>
<dbReference type="Gene3D" id="3.30.40.10">
    <property type="entry name" value="Zinc/RING finger domain, C3HC4 (zinc finger)"/>
    <property type="match status" value="1"/>
</dbReference>
<feature type="region of interest" description="Disordered" evidence="5">
    <location>
        <begin position="477"/>
        <end position="531"/>
    </location>
</feature>
<dbReference type="SUPFAM" id="SSF57850">
    <property type="entry name" value="RING/U-box"/>
    <property type="match status" value="1"/>
</dbReference>
<dbReference type="InterPro" id="IPR001841">
    <property type="entry name" value="Znf_RING"/>
</dbReference>
<dbReference type="GeneID" id="30029452"/>
<sequence length="531" mass="57607">MSVLFAERLHRYLQNPENPDHLEEGRDPPNERSQEPEDAHPPLPASPTSLNIFDEILDTVLGRRSTEENLHSSAADQRPLPAAGQNEPTGLDASGNTTNVEGTTVFTTGSPGGHPGAIVITVNYMFMDSAEEPTPGRTGSLVVTIPNNATNREPHIISLFISLATRMAYSALINNAPKPKPGIPLEKFQSFKSLNVEDLADKTCAICFEQYECSPPINVEDHVITKKRKLSSTMHVPSASATPEPSPSLSAQIERENPPSADSNNTPQNETADENPNDEQGEQKVYLCEHEEEFDHTPLQMPCNHVFGRSCLAHWLKENTNCPLCRLSVADPDQAPARSTGIPPISYIRFGGLDDLTTEPLNPPSTASQPNGDSAILRRATLVIFNQSARRARDSPAASLEASGGTRSLRERNPPFSPVINNIQNYFRRARRRRDDLSGSNSLFASGVSSRRTPSGVETVASDSDSLQGRFRNSSMFASDFGSSARSSRETRLQSASTNEQAQSSSAQGQQNGNQDGTQEQADPPANDGSA</sequence>
<dbReference type="Proteomes" id="UP000092555">
    <property type="component" value="Unassembled WGS sequence"/>
</dbReference>
<feature type="domain" description="RING-type" evidence="6">
    <location>
        <begin position="287"/>
        <end position="326"/>
    </location>
</feature>
<dbReference type="GO" id="GO:0008270">
    <property type="term" value="F:zinc ion binding"/>
    <property type="evidence" value="ECO:0007669"/>
    <property type="project" value="UniProtKB-KW"/>
</dbReference>
<feature type="compositionally biased region" description="Low complexity" evidence="5">
    <location>
        <begin position="237"/>
        <end position="251"/>
    </location>
</feature>
<feature type="region of interest" description="Disordered" evidence="5">
    <location>
        <begin position="66"/>
        <end position="110"/>
    </location>
</feature>
<evidence type="ECO:0000256" key="2">
    <source>
        <dbReference type="ARBA" id="ARBA00022771"/>
    </source>
</evidence>
<dbReference type="PANTHER" id="PTHR45969">
    <property type="entry name" value="RING ZINC FINGER PROTEIN-RELATED"/>
    <property type="match status" value="1"/>
</dbReference>
<feature type="compositionally biased region" description="Polar residues" evidence="5">
    <location>
        <begin position="260"/>
        <end position="270"/>
    </location>
</feature>
<feature type="region of interest" description="Disordered" evidence="5">
    <location>
        <begin position="434"/>
        <end position="465"/>
    </location>
</feature>
<dbReference type="GO" id="GO:0061630">
    <property type="term" value="F:ubiquitin protein ligase activity"/>
    <property type="evidence" value="ECO:0007669"/>
    <property type="project" value="TreeGrafter"/>
</dbReference>
<dbReference type="AlphaFoldDB" id="A0A1A0HJC1"/>
<keyword evidence="3" id="KW-0862">Zinc</keyword>
<proteinExistence type="predicted"/>
<comment type="caution">
    <text evidence="7">The sequence shown here is derived from an EMBL/GenBank/DDBJ whole genome shotgun (WGS) entry which is preliminary data.</text>
</comment>
<evidence type="ECO:0000256" key="3">
    <source>
        <dbReference type="ARBA" id="ARBA00022833"/>
    </source>
</evidence>
<feature type="compositionally biased region" description="Low complexity" evidence="5">
    <location>
        <begin position="499"/>
        <end position="521"/>
    </location>
</feature>
<evidence type="ECO:0000256" key="5">
    <source>
        <dbReference type="SAM" id="MobiDB-lite"/>
    </source>
</evidence>
<name>A0A1A0HJC1_9ASCO</name>
<dbReference type="Pfam" id="PF13639">
    <property type="entry name" value="zf-RING_2"/>
    <property type="match status" value="1"/>
</dbReference>
<evidence type="ECO:0000313" key="7">
    <source>
        <dbReference type="EMBL" id="OBA24096.1"/>
    </source>
</evidence>
<feature type="region of interest" description="Disordered" evidence="5">
    <location>
        <begin position="230"/>
        <end position="281"/>
    </location>
</feature>
<feature type="compositionally biased region" description="Polar residues" evidence="5">
    <location>
        <begin position="477"/>
        <end position="486"/>
    </location>
</feature>